<dbReference type="PRINTS" id="PR00032">
    <property type="entry name" value="HTHARAC"/>
</dbReference>
<dbReference type="OrthoDB" id="327083at2"/>
<feature type="coiled-coil region" evidence="5">
    <location>
        <begin position="113"/>
        <end position="147"/>
    </location>
</feature>
<dbReference type="InterPro" id="IPR020449">
    <property type="entry name" value="Tscrpt_reg_AraC-type_HTH"/>
</dbReference>
<dbReference type="Gene3D" id="3.40.50.2300">
    <property type="match status" value="1"/>
</dbReference>
<evidence type="ECO:0000313" key="8">
    <source>
        <dbReference type="EMBL" id="SIQ39220.1"/>
    </source>
</evidence>
<dbReference type="InterPro" id="IPR001789">
    <property type="entry name" value="Sig_transdc_resp-reg_receiver"/>
</dbReference>
<dbReference type="PROSITE" id="PS00041">
    <property type="entry name" value="HTH_ARAC_FAMILY_1"/>
    <property type="match status" value="1"/>
</dbReference>
<feature type="modified residue" description="4-aspartylphosphate" evidence="4">
    <location>
        <position position="55"/>
    </location>
</feature>
<evidence type="ECO:0000256" key="5">
    <source>
        <dbReference type="SAM" id="Coils"/>
    </source>
</evidence>
<dbReference type="SUPFAM" id="SSF46689">
    <property type="entry name" value="Homeodomain-like"/>
    <property type="match status" value="2"/>
</dbReference>
<dbReference type="SMART" id="SM00342">
    <property type="entry name" value="HTH_ARAC"/>
    <property type="match status" value="1"/>
</dbReference>
<keyword evidence="3" id="KW-0804">Transcription</keyword>
<evidence type="ECO:0000256" key="2">
    <source>
        <dbReference type="ARBA" id="ARBA00023125"/>
    </source>
</evidence>
<dbReference type="GO" id="GO:0043565">
    <property type="term" value="F:sequence-specific DNA binding"/>
    <property type="evidence" value="ECO:0007669"/>
    <property type="project" value="InterPro"/>
</dbReference>
<dbReference type="SMART" id="SM00448">
    <property type="entry name" value="REC"/>
    <property type="match status" value="1"/>
</dbReference>
<dbReference type="Pfam" id="PF12833">
    <property type="entry name" value="HTH_18"/>
    <property type="match status" value="1"/>
</dbReference>
<dbReference type="Gene3D" id="1.10.10.60">
    <property type="entry name" value="Homeodomain-like"/>
    <property type="match status" value="2"/>
</dbReference>
<protein>
    <submittedName>
        <fullName evidence="8">Two-component system, response regulator YesN</fullName>
    </submittedName>
</protein>
<feature type="domain" description="HTH araC/xylS-type" evidence="6">
    <location>
        <begin position="407"/>
        <end position="505"/>
    </location>
</feature>
<keyword evidence="4" id="KW-0597">Phosphoprotein</keyword>
<evidence type="ECO:0000256" key="1">
    <source>
        <dbReference type="ARBA" id="ARBA00023015"/>
    </source>
</evidence>
<dbReference type="InterPro" id="IPR018060">
    <property type="entry name" value="HTH_AraC"/>
</dbReference>
<dbReference type="RefSeq" id="WP_076488611.1">
    <property type="nucleotide sequence ID" value="NZ_FTMS01000008.1"/>
</dbReference>
<gene>
    <name evidence="8" type="ORF">SAMN05920897_10837</name>
</gene>
<dbReference type="Proteomes" id="UP000186400">
    <property type="component" value="Unassembled WGS sequence"/>
</dbReference>
<organism evidence="8 9">
    <name type="scientific">Alkalispirochaeta americana</name>
    <dbReference type="NCBI Taxonomy" id="159291"/>
    <lineage>
        <taxon>Bacteria</taxon>
        <taxon>Pseudomonadati</taxon>
        <taxon>Spirochaetota</taxon>
        <taxon>Spirochaetia</taxon>
        <taxon>Spirochaetales</taxon>
        <taxon>Spirochaetaceae</taxon>
        <taxon>Alkalispirochaeta</taxon>
    </lineage>
</organism>
<keyword evidence="5" id="KW-0175">Coiled coil</keyword>
<dbReference type="GO" id="GO:0000160">
    <property type="term" value="P:phosphorelay signal transduction system"/>
    <property type="evidence" value="ECO:0007669"/>
    <property type="project" value="InterPro"/>
</dbReference>
<dbReference type="CDD" id="cd17536">
    <property type="entry name" value="REC_YesN-like"/>
    <property type="match status" value="1"/>
</dbReference>
<dbReference type="AlphaFoldDB" id="A0A1N6SDU5"/>
<dbReference type="InterPro" id="IPR018062">
    <property type="entry name" value="HTH_AraC-typ_CS"/>
</dbReference>
<proteinExistence type="predicted"/>
<evidence type="ECO:0000259" key="7">
    <source>
        <dbReference type="PROSITE" id="PS50110"/>
    </source>
</evidence>
<dbReference type="STRING" id="159291.SAMN05920897_10837"/>
<dbReference type="PANTHER" id="PTHR43280:SF28">
    <property type="entry name" value="HTH-TYPE TRANSCRIPTIONAL ACTIVATOR RHAS"/>
    <property type="match status" value="1"/>
</dbReference>
<sequence length="509" mass="57702">MYSVLVVDDEAPVLESYSYMISQRNEEFLLCGAVQSGAEALALAQKTPPDIVVMDIAMPGIDGLDTIREMQRLLPESVYILSTAYERFDLAQRAIPLHVFAYLVKPVSKKTFLQTLEDARAHLEVRSHSLEQRLEAVQISAEALAREEQNFLLLLTWKSIDRTQWEKYKQLFRFQSDSGYVLAVRFGNRIGGGGERQRPGRNELLRVAGKFERRCRCLWTEYTGLFLLFVPECAGQGSSEGYLRKILQEELPPETGFQVGRGSVQPFDRLFISCDEARRGCLQDEGGINDSFVVQDQELRKLRRMAARAHSLDDIYHQACRCWDQEFSLFPFPLAKARLVGFFTLLLDDLERRVGNQEAARQAGDPAEQILSIETRQEWDAWAARTLGLIITLGRDASLQNLPQPLQRAVQYINAEYARPLHLAQLAELSGVSTGHLSRLFSEWLGTTFNDYLNRCRLTAAEGLLRENRLSVKEIAFTVGYQDPNYFGRTFKRYKGVSPSAYGSSGGTI</sequence>
<accession>A0A1N6SDU5</accession>
<dbReference type="InterPro" id="IPR011006">
    <property type="entry name" value="CheY-like_superfamily"/>
</dbReference>
<dbReference type="PANTHER" id="PTHR43280">
    <property type="entry name" value="ARAC-FAMILY TRANSCRIPTIONAL REGULATOR"/>
    <property type="match status" value="1"/>
</dbReference>
<dbReference type="PROSITE" id="PS01124">
    <property type="entry name" value="HTH_ARAC_FAMILY_2"/>
    <property type="match status" value="1"/>
</dbReference>
<dbReference type="SUPFAM" id="SSF52172">
    <property type="entry name" value="CheY-like"/>
    <property type="match status" value="1"/>
</dbReference>
<dbReference type="GO" id="GO:0003700">
    <property type="term" value="F:DNA-binding transcription factor activity"/>
    <property type="evidence" value="ECO:0007669"/>
    <property type="project" value="InterPro"/>
</dbReference>
<keyword evidence="9" id="KW-1185">Reference proteome</keyword>
<name>A0A1N6SDU5_9SPIO</name>
<dbReference type="InterPro" id="IPR009057">
    <property type="entry name" value="Homeodomain-like_sf"/>
</dbReference>
<reference evidence="8 9" key="1">
    <citation type="submission" date="2017-01" db="EMBL/GenBank/DDBJ databases">
        <authorList>
            <person name="Mah S.A."/>
            <person name="Swanson W.J."/>
            <person name="Moy G.W."/>
            <person name="Vacquier V.D."/>
        </authorList>
    </citation>
    <scope>NUCLEOTIDE SEQUENCE [LARGE SCALE GENOMIC DNA]</scope>
    <source>
        <strain evidence="8 9">ASpG1</strain>
    </source>
</reference>
<dbReference type="Pfam" id="PF00072">
    <property type="entry name" value="Response_reg"/>
    <property type="match status" value="1"/>
</dbReference>
<evidence type="ECO:0000256" key="4">
    <source>
        <dbReference type="PROSITE-ProRule" id="PRU00169"/>
    </source>
</evidence>
<dbReference type="EMBL" id="FTMS01000008">
    <property type="protein sequence ID" value="SIQ39220.1"/>
    <property type="molecule type" value="Genomic_DNA"/>
</dbReference>
<keyword evidence="2" id="KW-0238">DNA-binding</keyword>
<evidence type="ECO:0000313" key="9">
    <source>
        <dbReference type="Proteomes" id="UP000186400"/>
    </source>
</evidence>
<dbReference type="PROSITE" id="PS50110">
    <property type="entry name" value="RESPONSE_REGULATORY"/>
    <property type="match status" value="1"/>
</dbReference>
<evidence type="ECO:0000256" key="3">
    <source>
        <dbReference type="ARBA" id="ARBA00023163"/>
    </source>
</evidence>
<evidence type="ECO:0000259" key="6">
    <source>
        <dbReference type="PROSITE" id="PS01124"/>
    </source>
</evidence>
<feature type="domain" description="Response regulatory" evidence="7">
    <location>
        <begin position="3"/>
        <end position="120"/>
    </location>
</feature>
<keyword evidence="1" id="KW-0805">Transcription regulation</keyword>